<dbReference type="Pfam" id="PF08031">
    <property type="entry name" value="BBE"/>
    <property type="match status" value="1"/>
</dbReference>
<feature type="domain" description="FAD-binding PCMH-type" evidence="7">
    <location>
        <begin position="115"/>
        <end position="299"/>
    </location>
</feature>
<evidence type="ECO:0000259" key="7">
    <source>
        <dbReference type="PROSITE" id="PS51387"/>
    </source>
</evidence>
<dbReference type="SUPFAM" id="SSF56176">
    <property type="entry name" value="FAD-binding/transporter-associated domain-like"/>
    <property type="match status" value="1"/>
</dbReference>
<dbReference type="STRING" id="268505.A0A2A9PNA9"/>
<dbReference type="GO" id="GO:0071949">
    <property type="term" value="F:FAD binding"/>
    <property type="evidence" value="ECO:0007669"/>
    <property type="project" value="InterPro"/>
</dbReference>
<evidence type="ECO:0000256" key="1">
    <source>
        <dbReference type="ARBA" id="ARBA00001974"/>
    </source>
</evidence>
<dbReference type="PANTHER" id="PTHR42973:SF39">
    <property type="entry name" value="FAD-BINDING PCMH-TYPE DOMAIN-CONTAINING PROTEIN"/>
    <property type="match status" value="1"/>
</dbReference>
<keyword evidence="5" id="KW-0560">Oxidoreductase</keyword>
<evidence type="ECO:0000256" key="3">
    <source>
        <dbReference type="ARBA" id="ARBA00022630"/>
    </source>
</evidence>
<dbReference type="InterPro" id="IPR050416">
    <property type="entry name" value="FAD-linked_Oxidoreductase"/>
</dbReference>
<dbReference type="InterPro" id="IPR016166">
    <property type="entry name" value="FAD-bd_PCMH"/>
</dbReference>
<feature type="signal peptide" evidence="6">
    <location>
        <begin position="1"/>
        <end position="22"/>
    </location>
</feature>
<dbReference type="GO" id="GO:0016491">
    <property type="term" value="F:oxidoreductase activity"/>
    <property type="evidence" value="ECO:0007669"/>
    <property type="project" value="UniProtKB-KW"/>
</dbReference>
<keyword evidence="6" id="KW-0732">Signal</keyword>
<dbReference type="PANTHER" id="PTHR42973">
    <property type="entry name" value="BINDING OXIDOREDUCTASE, PUTATIVE (AFU_ORTHOLOGUE AFUA_1G17690)-RELATED"/>
    <property type="match status" value="1"/>
</dbReference>
<comment type="cofactor">
    <cofactor evidence="1">
        <name>FAD</name>
        <dbReference type="ChEBI" id="CHEBI:57692"/>
    </cofactor>
</comment>
<dbReference type="Gene3D" id="3.30.465.10">
    <property type="match status" value="2"/>
</dbReference>
<evidence type="ECO:0000256" key="2">
    <source>
        <dbReference type="ARBA" id="ARBA00005466"/>
    </source>
</evidence>
<gene>
    <name evidence="8" type="ORF">XA68_11629</name>
</gene>
<evidence type="ECO:0000256" key="4">
    <source>
        <dbReference type="ARBA" id="ARBA00022827"/>
    </source>
</evidence>
<dbReference type="InterPro" id="IPR036318">
    <property type="entry name" value="FAD-bd_PCMH-like_sf"/>
</dbReference>
<sequence length="591" mass="64539">MATRTLLLALCCLFSLLGFASGTTRHCKAFPGGRDWPSKESWHGFNRTLGGRLLAPRPPGTVCHRDQPTYSPTQCPNVQRLWTTFEFHAQNPVSVVWNQWTGFDCLPDATTPCSGKGYPPYVVDASNAKHVKLAVDFARTRNVRLVVKNTGYDFLGRSTAPGALSIWTLHMNSIQYHPKGQFKLSGSRRPFRGNAVTVGAGALTNDIYRALDKYGQLFIGAMGPTVGIAGYLSSGGHSNLSGRYGLGADTVLEMEVVTPEGEILTVNEHCHRDLFWALRGGGGSTFGVVTKITMQTYPSPKVLGIHWVVGIEAQDARASELAPDLLSKLPDAIDAGLLGWTAIADNVLNPVPVAGSPVAGNVSGLYGVNAVLDTNDAADAHRVLKPLADVIQAKWKGKAKLWMETTPYPSYLAYVTGVYAPRPGGYGWWEVSRLLDKKTLSGDTKALGRALQAVKSNRGNLFAMTLAGKGVQEVKPPGGGNSVNPAWRVAYALAMTSLTFRSTDPNVSKDTRDFLNKAWQPLRDLTPQTGSNIDEGMPYEKDWQHTFWGSNYERLAKIKRRVDPDDVLWCSPCVGNERWRQGQDGRLCRIH</sequence>
<dbReference type="InterPro" id="IPR016169">
    <property type="entry name" value="FAD-bd_PCMH_sub2"/>
</dbReference>
<comment type="similarity">
    <text evidence="2">Belongs to the oxygen-dependent FAD-linked oxidoreductase family.</text>
</comment>
<evidence type="ECO:0000313" key="9">
    <source>
        <dbReference type="Proteomes" id="UP000037136"/>
    </source>
</evidence>
<comment type="caution">
    <text evidence="8">The sequence shown here is derived from an EMBL/GenBank/DDBJ whole genome shotgun (WGS) entry which is preliminary data.</text>
</comment>
<evidence type="ECO:0000313" key="8">
    <source>
        <dbReference type="EMBL" id="PFH62848.1"/>
    </source>
</evidence>
<dbReference type="Proteomes" id="UP000037136">
    <property type="component" value="Unassembled WGS sequence"/>
</dbReference>
<keyword evidence="9" id="KW-1185">Reference proteome</keyword>
<dbReference type="Pfam" id="PF01565">
    <property type="entry name" value="FAD_binding_4"/>
    <property type="match status" value="1"/>
</dbReference>
<reference evidence="8 9" key="1">
    <citation type="journal article" date="2015" name="BMC Genomics">
        <title>Gene expression during zombie ant biting behavior reflects the complexity underlying fungal parasitic behavioral manipulation.</title>
        <authorList>
            <person name="de Bekker C."/>
            <person name="Ohm R.A."/>
            <person name="Loreto R.G."/>
            <person name="Sebastian A."/>
            <person name="Albert I."/>
            <person name="Merrow M."/>
            <person name="Brachmann A."/>
            <person name="Hughes D.P."/>
        </authorList>
    </citation>
    <scope>NUCLEOTIDE SEQUENCE [LARGE SCALE GENOMIC DNA]</scope>
    <source>
        <strain evidence="8 9">SC16a</strain>
    </source>
</reference>
<reference evidence="8 9" key="2">
    <citation type="journal article" date="2017" name="Sci. Rep.">
        <title>Ant-infecting Ophiocordyceps genomes reveal a high diversity of potential behavioral manipulation genes and a possible major role for enterotoxins.</title>
        <authorList>
            <person name="de Bekker C."/>
            <person name="Ohm R.A."/>
            <person name="Evans H.C."/>
            <person name="Brachmann A."/>
            <person name="Hughes D.P."/>
        </authorList>
    </citation>
    <scope>NUCLEOTIDE SEQUENCE [LARGE SCALE GENOMIC DNA]</scope>
    <source>
        <strain evidence="8 9">SC16a</strain>
    </source>
</reference>
<organism evidence="8 9">
    <name type="scientific">Ophiocordyceps unilateralis</name>
    <name type="common">Zombie-ant fungus</name>
    <name type="synonym">Torrubia unilateralis</name>
    <dbReference type="NCBI Taxonomy" id="268505"/>
    <lineage>
        <taxon>Eukaryota</taxon>
        <taxon>Fungi</taxon>
        <taxon>Dikarya</taxon>
        <taxon>Ascomycota</taxon>
        <taxon>Pezizomycotina</taxon>
        <taxon>Sordariomycetes</taxon>
        <taxon>Hypocreomycetidae</taxon>
        <taxon>Hypocreales</taxon>
        <taxon>Ophiocordycipitaceae</taxon>
        <taxon>Ophiocordyceps</taxon>
    </lineage>
</organism>
<dbReference type="EMBL" id="LAZP02000016">
    <property type="protein sequence ID" value="PFH62848.1"/>
    <property type="molecule type" value="Genomic_DNA"/>
</dbReference>
<keyword evidence="4" id="KW-0274">FAD</keyword>
<dbReference type="AlphaFoldDB" id="A0A2A9PNA9"/>
<dbReference type="OrthoDB" id="9983560at2759"/>
<dbReference type="PROSITE" id="PS51387">
    <property type="entry name" value="FAD_PCMH"/>
    <property type="match status" value="1"/>
</dbReference>
<dbReference type="InterPro" id="IPR012951">
    <property type="entry name" value="BBE"/>
</dbReference>
<dbReference type="InterPro" id="IPR006094">
    <property type="entry name" value="Oxid_FAD_bind_N"/>
</dbReference>
<accession>A0A2A9PNA9</accession>
<keyword evidence="3" id="KW-0285">Flavoprotein</keyword>
<feature type="chain" id="PRO_5012631664" description="FAD-binding PCMH-type domain-containing protein" evidence="6">
    <location>
        <begin position="23"/>
        <end position="591"/>
    </location>
</feature>
<name>A0A2A9PNA9_OPHUN</name>
<protein>
    <recommendedName>
        <fullName evidence="7">FAD-binding PCMH-type domain-containing protein</fullName>
    </recommendedName>
</protein>
<evidence type="ECO:0000256" key="5">
    <source>
        <dbReference type="ARBA" id="ARBA00023002"/>
    </source>
</evidence>
<evidence type="ECO:0000256" key="6">
    <source>
        <dbReference type="SAM" id="SignalP"/>
    </source>
</evidence>
<proteinExistence type="inferred from homology"/>